<reference evidence="1" key="1">
    <citation type="submission" date="2014-09" db="EMBL/GenBank/DDBJ databases">
        <authorList>
            <person name="Magalhaes I.L.F."/>
            <person name="Oliveira U."/>
            <person name="Santos F.R."/>
            <person name="Vidigal T.H.D.A."/>
            <person name="Brescovit A.D."/>
            <person name="Santos A.J."/>
        </authorList>
    </citation>
    <scope>NUCLEOTIDE SEQUENCE</scope>
    <source>
        <tissue evidence="1">Shoot tissue taken approximately 20 cm above the soil surface</tissue>
    </source>
</reference>
<proteinExistence type="predicted"/>
<sequence>MSKIGNKETYWRAYNYLMIVDRWASLTRKKKSGSCYGYLDGLYHFIFVVIRSASSFKSFHTLKALIS</sequence>
<evidence type="ECO:0000313" key="1">
    <source>
        <dbReference type="EMBL" id="JAE10687.1"/>
    </source>
</evidence>
<name>A0A0A9FEC3_ARUDO</name>
<reference evidence="1" key="2">
    <citation type="journal article" date="2015" name="Data Brief">
        <title>Shoot transcriptome of the giant reed, Arundo donax.</title>
        <authorList>
            <person name="Barrero R.A."/>
            <person name="Guerrero F.D."/>
            <person name="Moolhuijzen P."/>
            <person name="Goolsby J.A."/>
            <person name="Tidwell J."/>
            <person name="Bellgard S.E."/>
            <person name="Bellgard M.I."/>
        </authorList>
    </citation>
    <scope>NUCLEOTIDE SEQUENCE</scope>
    <source>
        <tissue evidence="1">Shoot tissue taken approximately 20 cm above the soil surface</tissue>
    </source>
</reference>
<dbReference type="EMBL" id="GBRH01187209">
    <property type="protein sequence ID" value="JAE10687.1"/>
    <property type="molecule type" value="Transcribed_RNA"/>
</dbReference>
<organism evidence="1">
    <name type="scientific">Arundo donax</name>
    <name type="common">Giant reed</name>
    <name type="synonym">Donax arundinaceus</name>
    <dbReference type="NCBI Taxonomy" id="35708"/>
    <lineage>
        <taxon>Eukaryota</taxon>
        <taxon>Viridiplantae</taxon>
        <taxon>Streptophyta</taxon>
        <taxon>Embryophyta</taxon>
        <taxon>Tracheophyta</taxon>
        <taxon>Spermatophyta</taxon>
        <taxon>Magnoliopsida</taxon>
        <taxon>Liliopsida</taxon>
        <taxon>Poales</taxon>
        <taxon>Poaceae</taxon>
        <taxon>PACMAD clade</taxon>
        <taxon>Arundinoideae</taxon>
        <taxon>Arundineae</taxon>
        <taxon>Arundo</taxon>
    </lineage>
</organism>
<dbReference type="AlphaFoldDB" id="A0A0A9FEC3"/>
<accession>A0A0A9FEC3</accession>
<protein>
    <submittedName>
        <fullName evidence="1">Uncharacterized protein</fullName>
    </submittedName>
</protein>